<comment type="caution">
    <text evidence="1">The sequence shown here is derived from an EMBL/GenBank/DDBJ whole genome shotgun (WGS) entry which is preliminary data.</text>
</comment>
<evidence type="ECO:0000313" key="1">
    <source>
        <dbReference type="EMBL" id="KAH1097263.1"/>
    </source>
</evidence>
<dbReference type="AlphaFoldDB" id="A0A9D4A7D6"/>
<evidence type="ECO:0000313" key="2">
    <source>
        <dbReference type="Proteomes" id="UP000828251"/>
    </source>
</evidence>
<gene>
    <name evidence="1" type="ORF">J1N35_014184</name>
</gene>
<dbReference type="EMBL" id="JAIQCV010000005">
    <property type="protein sequence ID" value="KAH1097263.1"/>
    <property type="molecule type" value="Genomic_DNA"/>
</dbReference>
<dbReference type="Proteomes" id="UP000828251">
    <property type="component" value="Unassembled WGS sequence"/>
</dbReference>
<dbReference type="OrthoDB" id="1750221at2759"/>
<protein>
    <submittedName>
        <fullName evidence="1">Uncharacterized protein</fullName>
    </submittedName>
</protein>
<keyword evidence="2" id="KW-1185">Reference proteome</keyword>
<name>A0A9D4A7D6_9ROSI</name>
<organism evidence="1 2">
    <name type="scientific">Gossypium stocksii</name>
    <dbReference type="NCBI Taxonomy" id="47602"/>
    <lineage>
        <taxon>Eukaryota</taxon>
        <taxon>Viridiplantae</taxon>
        <taxon>Streptophyta</taxon>
        <taxon>Embryophyta</taxon>
        <taxon>Tracheophyta</taxon>
        <taxon>Spermatophyta</taxon>
        <taxon>Magnoliopsida</taxon>
        <taxon>eudicotyledons</taxon>
        <taxon>Gunneridae</taxon>
        <taxon>Pentapetalae</taxon>
        <taxon>rosids</taxon>
        <taxon>malvids</taxon>
        <taxon>Malvales</taxon>
        <taxon>Malvaceae</taxon>
        <taxon>Malvoideae</taxon>
        <taxon>Gossypium</taxon>
    </lineage>
</organism>
<accession>A0A9D4A7D6</accession>
<proteinExistence type="predicted"/>
<sequence length="120" mass="13957">METKLNANKMDKVRRRCGFFNGIDVLAERSRGGLSLGWNRGQLITLKSLSKNHIDVEIQEDDGKPRWWFTVSIRLRMLEIKRRHGIYLEGWEGKICCLSLLGETLMIFCLHMKSKEGYQG</sequence>
<reference evidence="1 2" key="1">
    <citation type="journal article" date="2021" name="Plant Biotechnol. J.">
        <title>Multi-omics assisted identification of the key and species-specific regulatory components of drought-tolerant mechanisms in Gossypium stocksii.</title>
        <authorList>
            <person name="Yu D."/>
            <person name="Ke L."/>
            <person name="Zhang D."/>
            <person name="Wu Y."/>
            <person name="Sun Y."/>
            <person name="Mei J."/>
            <person name="Sun J."/>
            <person name="Sun Y."/>
        </authorList>
    </citation>
    <scope>NUCLEOTIDE SEQUENCE [LARGE SCALE GENOMIC DNA]</scope>
    <source>
        <strain evidence="2">cv. E1</strain>
        <tissue evidence="1">Leaf</tissue>
    </source>
</reference>